<name>A0A9P7DJV2_9AGAM</name>
<dbReference type="RefSeq" id="XP_041161856.1">
    <property type="nucleotide sequence ID" value="XM_041299996.1"/>
</dbReference>
<dbReference type="Proteomes" id="UP000719766">
    <property type="component" value="Unassembled WGS sequence"/>
</dbReference>
<keyword evidence="2" id="KW-1185">Reference proteome</keyword>
<evidence type="ECO:0000313" key="1">
    <source>
        <dbReference type="EMBL" id="KAG1796340.1"/>
    </source>
</evidence>
<protein>
    <submittedName>
        <fullName evidence="1">Uncharacterized protein</fullName>
    </submittedName>
</protein>
<dbReference type="GeneID" id="64593760"/>
<reference evidence="1" key="1">
    <citation type="journal article" date="2020" name="New Phytol.">
        <title>Comparative genomics reveals dynamic genome evolution in host specialist ectomycorrhizal fungi.</title>
        <authorList>
            <person name="Lofgren L.A."/>
            <person name="Nguyen N.H."/>
            <person name="Vilgalys R."/>
            <person name="Ruytinx J."/>
            <person name="Liao H.L."/>
            <person name="Branco S."/>
            <person name="Kuo A."/>
            <person name="LaButti K."/>
            <person name="Lipzen A."/>
            <person name="Andreopoulos W."/>
            <person name="Pangilinan J."/>
            <person name="Riley R."/>
            <person name="Hundley H."/>
            <person name="Na H."/>
            <person name="Barry K."/>
            <person name="Grigoriev I.V."/>
            <person name="Stajich J.E."/>
            <person name="Kennedy P.G."/>
        </authorList>
    </citation>
    <scope>NUCLEOTIDE SEQUENCE</scope>
    <source>
        <strain evidence="1">S12</strain>
    </source>
</reference>
<dbReference type="AlphaFoldDB" id="A0A9P7DJV2"/>
<comment type="caution">
    <text evidence="1">The sequence shown here is derived from an EMBL/GenBank/DDBJ whole genome shotgun (WGS) entry which is preliminary data.</text>
</comment>
<accession>A0A9P7DJV2</accession>
<evidence type="ECO:0000313" key="2">
    <source>
        <dbReference type="Proteomes" id="UP000719766"/>
    </source>
</evidence>
<proteinExistence type="predicted"/>
<gene>
    <name evidence="1" type="ORF">HD556DRAFT_1307076</name>
</gene>
<dbReference type="EMBL" id="JABBWE010000019">
    <property type="protein sequence ID" value="KAG1796340.1"/>
    <property type="molecule type" value="Genomic_DNA"/>
</dbReference>
<organism evidence="1 2">
    <name type="scientific">Suillus plorans</name>
    <dbReference type="NCBI Taxonomy" id="116603"/>
    <lineage>
        <taxon>Eukaryota</taxon>
        <taxon>Fungi</taxon>
        <taxon>Dikarya</taxon>
        <taxon>Basidiomycota</taxon>
        <taxon>Agaricomycotina</taxon>
        <taxon>Agaricomycetes</taxon>
        <taxon>Agaricomycetidae</taxon>
        <taxon>Boletales</taxon>
        <taxon>Suillineae</taxon>
        <taxon>Suillaceae</taxon>
        <taxon>Suillus</taxon>
    </lineage>
</organism>
<sequence length="120" mass="13515">MSAPSSPLSERSDVFAVDHKIVKMIICFVERRFFTKLTSSGPPTDMGGKYSLRCSALTASRTYFAIRAAFARRGTIMLKYRYFGALKGTYVPAAYYPRRRKSSNARRTATVRLEIGTGRQ</sequence>